<dbReference type="PANTHER" id="PTHR10161">
    <property type="entry name" value="TARTRATE-RESISTANT ACID PHOSPHATASE TYPE 5"/>
    <property type="match status" value="1"/>
</dbReference>
<dbReference type="InterPro" id="IPR024927">
    <property type="entry name" value="Acid_PPase"/>
</dbReference>
<feature type="glycosylation site" description="N-linked (GlcNAc...) asparagine" evidence="8">
    <location>
        <position position="131"/>
    </location>
</feature>
<dbReference type="SUPFAM" id="SSF56300">
    <property type="entry name" value="Metallo-dependent phosphatases"/>
    <property type="match status" value="1"/>
</dbReference>
<feature type="binding site" evidence="7">
    <location>
        <position position="266"/>
    </location>
    <ligand>
        <name>Fe cation</name>
        <dbReference type="ChEBI" id="CHEBI:24875"/>
        <label>1</label>
    </ligand>
</feature>
<dbReference type="Gene3D" id="3.60.21.10">
    <property type="match status" value="1"/>
</dbReference>
<evidence type="ECO:0000256" key="1">
    <source>
        <dbReference type="ARBA" id="ARBA00000032"/>
    </source>
</evidence>
<feature type="domain" description="Calcineurin-like phosphoesterase" evidence="10">
    <location>
        <begin position="45"/>
        <end position="267"/>
    </location>
</feature>
<feature type="binding site" evidence="7">
    <location>
        <position position="229"/>
    </location>
    <ligand>
        <name>Fe cation</name>
        <dbReference type="ChEBI" id="CHEBI:24875"/>
        <label>2</label>
    </ligand>
</feature>
<dbReference type="InterPro" id="IPR004843">
    <property type="entry name" value="Calcineurin-like_PHP"/>
</dbReference>
<keyword evidence="11" id="KW-1185">Reference proteome</keyword>
<proteinExistence type="predicted"/>
<comment type="cofactor">
    <cofactor evidence="7">
        <name>Fe cation</name>
        <dbReference type="ChEBI" id="CHEBI:24875"/>
    </cofactor>
    <text evidence="7">Binds 2 iron ions per subunit.</text>
</comment>
<feature type="signal peptide" evidence="9">
    <location>
        <begin position="1"/>
        <end position="19"/>
    </location>
</feature>
<evidence type="ECO:0000256" key="5">
    <source>
        <dbReference type="ARBA" id="ARBA00022801"/>
    </source>
</evidence>
<dbReference type="InterPro" id="IPR051558">
    <property type="entry name" value="Metallophosphoesterase_PAP"/>
</dbReference>
<evidence type="ECO:0000256" key="6">
    <source>
        <dbReference type="PIRNR" id="PIRNR000898"/>
    </source>
</evidence>
<dbReference type="Pfam" id="PF00149">
    <property type="entry name" value="Metallophos"/>
    <property type="match status" value="1"/>
</dbReference>
<keyword evidence="6 7" id="KW-0408">Iron</keyword>
<sequence length="366" mass="40557">MAHVICVVGVVFLAGFTQAVTSDSVESRLACTTTPGCTVNATKLSFLVVGDTGGLPGPLYTSYAQRKVATAMKKVVESEDSKFVINLGDNFYFNGVDNLQDQRFWKSFESPYSDLIMPWFVIAGNHDHLGNVTAQILHTNRSNLWTFPSMYYSVRYSFNGANVQFVMIDTIQLCGNCIDVDGNSPLDWLLHNKLVPDHPDDPAAADKQWAWIEGELANSTADYLFVAGHYPIYSTCEHGPNSCLQDRLDPLLRRYGVTAYLAGHDHDLQLLQHTNETDGTSLLYVVSGAGSRSDRSTKNSNAVPEGSLFFKYPKGWNPFSQVGLSNGGFVEVTLGPQNGTFTYYNGILQDKYSHTFVKRTKIELEQ</sequence>
<feature type="binding site" evidence="7">
    <location>
        <position position="89"/>
    </location>
    <ligand>
        <name>Fe cation</name>
        <dbReference type="ChEBI" id="CHEBI:24875"/>
        <label>2</label>
    </ligand>
</feature>
<dbReference type="PIRSF" id="PIRSF000898">
    <property type="entry name" value="Acid_Ptase_5"/>
    <property type="match status" value="1"/>
</dbReference>
<dbReference type="Proteomes" id="UP000492821">
    <property type="component" value="Unassembled WGS sequence"/>
</dbReference>
<name>A0A7E4VGH8_PANRE</name>
<keyword evidence="7" id="KW-0479">Metal-binding</keyword>
<evidence type="ECO:0000259" key="10">
    <source>
        <dbReference type="Pfam" id="PF00149"/>
    </source>
</evidence>
<evidence type="ECO:0000256" key="9">
    <source>
        <dbReference type="SAM" id="SignalP"/>
    </source>
</evidence>
<dbReference type="EC" id="3.1.3.2" evidence="2 6"/>
<evidence type="ECO:0000313" key="11">
    <source>
        <dbReference type="Proteomes" id="UP000492821"/>
    </source>
</evidence>
<reference evidence="12" key="2">
    <citation type="submission" date="2020-10" db="UniProtKB">
        <authorList>
            <consortium name="WormBaseParasite"/>
        </authorList>
    </citation>
    <scope>IDENTIFICATION</scope>
</reference>
<evidence type="ECO:0000256" key="8">
    <source>
        <dbReference type="PIRSR" id="PIRSR000898-3"/>
    </source>
</evidence>
<evidence type="ECO:0000313" key="12">
    <source>
        <dbReference type="WBParaSite" id="Pan_g20656.t1"/>
    </source>
</evidence>
<keyword evidence="5 6" id="KW-0378">Hydrolase</keyword>
<feature type="binding site" evidence="7">
    <location>
        <position position="51"/>
    </location>
    <ligand>
        <name>Fe cation</name>
        <dbReference type="ChEBI" id="CHEBI:24875"/>
        <label>1</label>
    </ligand>
</feature>
<feature type="binding site" evidence="7">
    <location>
        <position position="125"/>
    </location>
    <ligand>
        <name>Fe cation</name>
        <dbReference type="ChEBI" id="CHEBI:24875"/>
        <label>2</label>
    </ligand>
</feature>
<feature type="binding site" evidence="7">
    <location>
        <position position="264"/>
    </location>
    <ligand>
        <name>Fe cation</name>
        <dbReference type="ChEBI" id="CHEBI:24875"/>
        <label>2</label>
    </ligand>
</feature>
<reference evidence="11" key="1">
    <citation type="journal article" date="2013" name="Genetics">
        <title>The draft genome and transcriptome of Panagrellus redivivus are shaped by the harsh demands of a free-living lifestyle.</title>
        <authorList>
            <person name="Srinivasan J."/>
            <person name="Dillman A.R."/>
            <person name="Macchietto M.G."/>
            <person name="Heikkinen L."/>
            <person name="Lakso M."/>
            <person name="Fracchia K.M."/>
            <person name="Antoshechkin I."/>
            <person name="Mortazavi A."/>
            <person name="Wong G."/>
            <person name="Sternberg P.W."/>
        </authorList>
    </citation>
    <scope>NUCLEOTIDE SEQUENCE [LARGE SCALE GENOMIC DNA]</scope>
    <source>
        <strain evidence="11">MT8872</strain>
    </source>
</reference>
<dbReference type="CDD" id="cd07378">
    <property type="entry name" value="MPP_ACP5"/>
    <property type="match status" value="1"/>
</dbReference>
<keyword evidence="4 9" id="KW-0732">Signal</keyword>
<feature type="chain" id="PRO_5029017318" description="Tartrate-resistant acid phosphatase type 5" evidence="9">
    <location>
        <begin position="20"/>
        <end position="366"/>
    </location>
</feature>
<dbReference type="PANTHER" id="PTHR10161:SF14">
    <property type="entry name" value="TARTRATE-RESISTANT ACID PHOSPHATASE TYPE 5"/>
    <property type="match status" value="1"/>
</dbReference>
<feature type="binding site" evidence="7">
    <location>
        <position position="89"/>
    </location>
    <ligand>
        <name>Fe cation</name>
        <dbReference type="ChEBI" id="CHEBI:24875"/>
        <label>1</label>
    </ligand>
</feature>
<feature type="binding site" evidence="7">
    <location>
        <position position="92"/>
    </location>
    <ligand>
        <name>Fe cation</name>
        <dbReference type="ChEBI" id="CHEBI:24875"/>
        <label>1</label>
    </ligand>
</feature>
<protein>
    <recommendedName>
        <fullName evidence="3 6">Tartrate-resistant acid phosphatase type 5</fullName>
        <ecNumber evidence="2 6">3.1.3.2</ecNumber>
    </recommendedName>
</protein>
<dbReference type="AlphaFoldDB" id="A0A7E4VGH8"/>
<evidence type="ECO:0000256" key="4">
    <source>
        <dbReference type="ARBA" id="ARBA00022729"/>
    </source>
</evidence>
<dbReference type="GO" id="GO:0046872">
    <property type="term" value="F:metal ion binding"/>
    <property type="evidence" value="ECO:0007669"/>
    <property type="project" value="UniProtKB-KW"/>
</dbReference>
<organism evidence="11 12">
    <name type="scientific">Panagrellus redivivus</name>
    <name type="common">Microworm</name>
    <dbReference type="NCBI Taxonomy" id="6233"/>
    <lineage>
        <taxon>Eukaryota</taxon>
        <taxon>Metazoa</taxon>
        <taxon>Ecdysozoa</taxon>
        <taxon>Nematoda</taxon>
        <taxon>Chromadorea</taxon>
        <taxon>Rhabditida</taxon>
        <taxon>Tylenchina</taxon>
        <taxon>Panagrolaimomorpha</taxon>
        <taxon>Panagrolaimoidea</taxon>
        <taxon>Panagrolaimidae</taxon>
        <taxon>Panagrellus</taxon>
    </lineage>
</organism>
<dbReference type="WBParaSite" id="Pan_g20656.t1">
    <property type="protein sequence ID" value="Pan_g20656.t1"/>
    <property type="gene ID" value="Pan_g20656"/>
</dbReference>
<evidence type="ECO:0000256" key="3">
    <source>
        <dbReference type="ARBA" id="ARBA00015822"/>
    </source>
</evidence>
<evidence type="ECO:0000256" key="2">
    <source>
        <dbReference type="ARBA" id="ARBA00012646"/>
    </source>
</evidence>
<evidence type="ECO:0000256" key="7">
    <source>
        <dbReference type="PIRSR" id="PIRSR000898-1"/>
    </source>
</evidence>
<comment type="catalytic activity">
    <reaction evidence="1 6">
        <text>a phosphate monoester + H2O = an alcohol + phosphate</text>
        <dbReference type="Rhea" id="RHEA:15017"/>
        <dbReference type="ChEBI" id="CHEBI:15377"/>
        <dbReference type="ChEBI" id="CHEBI:30879"/>
        <dbReference type="ChEBI" id="CHEBI:43474"/>
        <dbReference type="ChEBI" id="CHEBI:67140"/>
        <dbReference type="EC" id="3.1.3.2"/>
    </reaction>
</comment>
<dbReference type="InterPro" id="IPR029052">
    <property type="entry name" value="Metallo-depent_PP-like"/>
</dbReference>
<dbReference type="GO" id="GO:0003993">
    <property type="term" value="F:acid phosphatase activity"/>
    <property type="evidence" value="ECO:0007669"/>
    <property type="project" value="UniProtKB-UniRule"/>
</dbReference>
<accession>A0A7E4VGH8</accession>